<keyword evidence="9" id="KW-0472">Membrane</keyword>
<feature type="domain" description="ABC transporter" evidence="10">
    <location>
        <begin position="252"/>
        <end position="498"/>
    </location>
</feature>
<keyword evidence="12" id="KW-1185">Reference proteome</keyword>
<dbReference type="RefSeq" id="WP_028093725.1">
    <property type="nucleotide sequence ID" value="NZ_BNAP01000007.1"/>
</dbReference>
<comment type="caution">
    <text evidence="11">The sequence shown here is derived from an EMBL/GenBank/DDBJ whole genome shotgun (WGS) entry which is preliminary data.</text>
</comment>
<dbReference type="SMART" id="SM00382">
    <property type="entry name" value="AAA"/>
    <property type="match status" value="2"/>
</dbReference>
<dbReference type="GO" id="GO:0005524">
    <property type="term" value="F:ATP binding"/>
    <property type="evidence" value="ECO:0007669"/>
    <property type="project" value="UniProtKB-KW"/>
</dbReference>
<dbReference type="PANTHER" id="PTHR43790:SF9">
    <property type="entry name" value="GALACTOFURANOSE TRANSPORTER ATP-BINDING PROTEIN YTFR"/>
    <property type="match status" value="1"/>
</dbReference>
<keyword evidence="3" id="KW-1003">Cell membrane</keyword>
<dbReference type="FunFam" id="3.40.50.300:FF:000127">
    <property type="entry name" value="Ribose import ATP-binding protein RbsA"/>
    <property type="match status" value="1"/>
</dbReference>
<evidence type="ECO:0000256" key="5">
    <source>
        <dbReference type="ARBA" id="ARBA00022737"/>
    </source>
</evidence>
<dbReference type="GO" id="GO:0016887">
    <property type="term" value="F:ATP hydrolysis activity"/>
    <property type="evidence" value="ECO:0007669"/>
    <property type="project" value="InterPro"/>
</dbReference>
<evidence type="ECO:0000256" key="4">
    <source>
        <dbReference type="ARBA" id="ARBA00022597"/>
    </source>
</evidence>
<dbReference type="InterPro" id="IPR027417">
    <property type="entry name" value="P-loop_NTPase"/>
</dbReference>
<accession>A0A8J3MET3</accession>
<protein>
    <submittedName>
        <fullName evidence="11">Sugar ABC transporter ATP-binding protein</fullName>
    </submittedName>
</protein>
<reference evidence="11" key="1">
    <citation type="journal article" date="2014" name="Int. J. Syst. Evol. Microbiol.">
        <title>Complete genome sequence of Corynebacterium casei LMG S-19264T (=DSM 44701T), isolated from a smear-ripened cheese.</title>
        <authorList>
            <consortium name="US DOE Joint Genome Institute (JGI-PGF)"/>
            <person name="Walter F."/>
            <person name="Albersmeier A."/>
            <person name="Kalinowski J."/>
            <person name="Ruckert C."/>
        </authorList>
    </citation>
    <scope>NUCLEOTIDE SEQUENCE</scope>
    <source>
        <strain evidence="11">CGMCC 1.7081</strain>
    </source>
</reference>
<keyword evidence="2" id="KW-0813">Transport</keyword>
<dbReference type="InterPro" id="IPR050107">
    <property type="entry name" value="ABC_carbohydrate_import_ATPase"/>
</dbReference>
<dbReference type="PROSITE" id="PS50893">
    <property type="entry name" value="ABC_TRANSPORTER_2"/>
    <property type="match status" value="2"/>
</dbReference>
<evidence type="ECO:0000256" key="2">
    <source>
        <dbReference type="ARBA" id="ARBA00022448"/>
    </source>
</evidence>
<evidence type="ECO:0000256" key="8">
    <source>
        <dbReference type="ARBA" id="ARBA00022967"/>
    </source>
</evidence>
<gene>
    <name evidence="11" type="primary">rbsA2</name>
    <name evidence="11" type="ORF">GCM10010961_21010</name>
</gene>
<keyword evidence="8" id="KW-1278">Translocase</keyword>
<dbReference type="InterPro" id="IPR003439">
    <property type="entry name" value="ABC_transporter-like_ATP-bd"/>
</dbReference>
<dbReference type="AlphaFoldDB" id="A0A8J3MET3"/>
<dbReference type="CDD" id="cd03215">
    <property type="entry name" value="ABC_Carb_Monos_II"/>
    <property type="match status" value="1"/>
</dbReference>
<reference evidence="11" key="2">
    <citation type="submission" date="2020-09" db="EMBL/GenBank/DDBJ databases">
        <authorList>
            <person name="Sun Q."/>
            <person name="Zhou Y."/>
        </authorList>
    </citation>
    <scope>NUCLEOTIDE SEQUENCE</scope>
    <source>
        <strain evidence="11">CGMCC 1.7081</strain>
    </source>
</reference>
<comment type="subcellular location">
    <subcellularLocation>
        <location evidence="1">Cell membrane</location>
        <topology evidence="1">Peripheral membrane protein</topology>
    </subcellularLocation>
</comment>
<evidence type="ECO:0000256" key="6">
    <source>
        <dbReference type="ARBA" id="ARBA00022741"/>
    </source>
</evidence>
<dbReference type="Gene3D" id="3.40.50.300">
    <property type="entry name" value="P-loop containing nucleotide triphosphate hydrolases"/>
    <property type="match status" value="2"/>
</dbReference>
<evidence type="ECO:0000313" key="12">
    <source>
        <dbReference type="Proteomes" id="UP000611500"/>
    </source>
</evidence>
<sequence>MQSTKLVETRGLTKRYPGVLALNGVDFDLEAGEVHVLFGENGAGKSTLISMLAGANSPTEGTITLNGQALAFSSVADAQRAGIYTVFQEFSLIPTLTVAENIFLGWEPMRGPFVDHRAMRRRAHDMFEELDFPIDPTAITASLSRAQQQMVEITKAFHGDLSVLILDEPTASLTDREVDHLFGFIASLKERGVGIIYISHRIQEFQRIADRVTVLRDGARIGTVAMAETDEHALVEMMTGRAITEIYPQIAHTPGDVLATAEGLVTSGVSAASLEIRAGEVLGIAGLVGSGKSRLFRAMMGLAPRLGGKVTLKGQDVTRAPTRAILKAGMYYLSPDRKAEGLDLAKTSNDNLALNLVMGGTGVSRMGFINWKEVRAESARIADYVELHAGYRPKLVSQLSGGNQQKVLFGKCFGQEADIYVFDEPTVGVDMGTRSALYRLIQQLAEAGKAVVVISSDLPEVLNLSHRMLVLAHGRISAELSGDEMVEELVLKHFFDESGAKA</sequence>
<evidence type="ECO:0000256" key="1">
    <source>
        <dbReference type="ARBA" id="ARBA00004202"/>
    </source>
</evidence>
<keyword evidence="7 11" id="KW-0067">ATP-binding</keyword>
<evidence type="ECO:0000256" key="3">
    <source>
        <dbReference type="ARBA" id="ARBA00022475"/>
    </source>
</evidence>
<evidence type="ECO:0000259" key="10">
    <source>
        <dbReference type="PROSITE" id="PS50893"/>
    </source>
</evidence>
<feature type="domain" description="ABC transporter" evidence="10">
    <location>
        <begin position="7"/>
        <end position="242"/>
    </location>
</feature>
<organism evidence="11 12">
    <name type="scientific">Pseudodonghicola xiamenensis</name>
    <dbReference type="NCBI Taxonomy" id="337702"/>
    <lineage>
        <taxon>Bacteria</taxon>
        <taxon>Pseudomonadati</taxon>
        <taxon>Pseudomonadota</taxon>
        <taxon>Alphaproteobacteria</taxon>
        <taxon>Rhodobacterales</taxon>
        <taxon>Paracoccaceae</taxon>
        <taxon>Pseudodonghicola</taxon>
    </lineage>
</organism>
<dbReference type="Pfam" id="PF00005">
    <property type="entry name" value="ABC_tran"/>
    <property type="match status" value="2"/>
</dbReference>
<evidence type="ECO:0000313" key="11">
    <source>
        <dbReference type="EMBL" id="GHG90505.1"/>
    </source>
</evidence>
<dbReference type="PROSITE" id="PS00211">
    <property type="entry name" value="ABC_TRANSPORTER_1"/>
    <property type="match status" value="1"/>
</dbReference>
<dbReference type="CDD" id="cd03216">
    <property type="entry name" value="ABC_Carb_Monos_I"/>
    <property type="match status" value="1"/>
</dbReference>
<dbReference type="SUPFAM" id="SSF52540">
    <property type="entry name" value="P-loop containing nucleoside triphosphate hydrolases"/>
    <property type="match status" value="2"/>
</dbReference>
<keyword evidence="6" id="KW-0547">Nucleotide-binding</keyword>
<proteinExistence type="predicted"/>
<keyword evidence="5" id="KW-0677">Repeat</keyword>
<evidence type="ECO:0000256" key="9">
    <source>
        <dbReference type="ARBA" id="ARBA00023136"/>
    </source>
</evidence>
<name>A0A8J3MET3_9RHOB</name>
<evidence type="ECO:0000256" key="7">
    <source>
        <dbReference type="ARBA" id="ARBA00022840"/>
    </source>
</evidence>
<dbReference type="EMBL" id="BNAP01000007">
    <property type="protein sequence ID" value="GHG90505.1"/>
    <property type="molecule type" value="Genomic_DNA"/>
</dbReference>
<dbReference type="PANTHER" id="PTHR43790">
    <property type="entry name" value="CARBOHYDRATE TRANSPORT ATP-BINDING PROTEIN MG119-RELATED"/>
    <property type="match status" value="1"/>
</dbReference>
<dbReference type="Proteomes" id="UP000611500">
    <property type="component" value="Unassembled WGS sequence"/>
</dbReference>
<dbReference type="InterPro" id="IPR003593">
    <property type="entry name" value="AAA+_ATPase"/>
</dbReference>
<dbReference type="InterPro" id="IPR017871">
    <property type="entry name" value="ABC_transporter-like_CS"/>
</dbReference>
<dbReference type="GO" id="GO:0005886">
    <property type="term" value="C:plasma membrane"/>
    <property type="evidence" value="ECO:0007669"/>
    <property type="project" value="UniProtKB-SubCell"/>
</dbReference>
<keyword evidence="4" id="KW-0762">Sugar transport</keyword>